<organism evidence="5 6">
    <name type="scientific">Prauserella muralis</name>
    <dbReference type="NCBI Taxonomy" id="588067"/>
    <lineage>
        <taxon>Bacteria</taxon>
        <taxon>Bacillati</taxon>
        <taxon>Actinomycetota</taxon>
        <taxon>Actinomycetes</taxon>
        <taxon>Pseudonocardiales</taxon>
        <taxon>Pseudonocardiaceae</taxon>
        <taxon>Prauserella</taxon>
    </lineage>
</organism>
<keyword evidence="2" id="KW-0812">Transmembrane</keyword>
<dbReference type="InterPro" id="IPR050879">
    <property type="entry name" value="Acyltransferase_3"/>
</dbReference>
<keyword evidence="5" id="KW-0808">Transferase</keyword>
<feature type="domain" description="SGNH" evidence="4">
    <location>
        <begin position="452"/>
        <end position="672"/>
    </location>
</feature>
<name>A0A2V4B2I4_9PSEU</name>
<dbReference type="PANTHER" id="PTHR23028">
    <property type="entry name" value="ACETYLTRANSFERASE"/>
    <property type="match status" value="1"/>
</dbReference>
<dbReference type="GO" id="GO:0016747">
    <property type="term" value="F:acyltransferase activity, transferring groups other than amino-acyl groups"/>
    <property type="evidence" value="ECO:0007669"/>
    <property type="project" value="InterPro"/>
</dbReference>
<sequence>MRARARAESSDAGAASDAAKPSPRRFRPEQQGLRALAAGLVVAYHVWLDRVSGGVDVFFLLSGFLITGQLFRACARGRIEFRPMWGRMIKRLFPAALTVLLVTMGAGVLLLPEHRWFQTISEVVASALYLENWRLAADSVDYFAQHDTASVVQHFWSLSIQGQFYVVWPLLVALVALVARRAGWGLRPALLAALGTTLAVSLAYSVWLTALDQPLAYFSSLTRVWEFALGGLLALVIDAIRLPRPLRVLLGWAGVAGLVSCGLVLQVGTVFPGYVALWPTLSAALVLLAGATGSRAGADRFLSSRPLTYLGDLSYALYLWHWPVLLFYLIGRDQPAVGPRGGAVVIAVSLLLAAATHHLVEKPVRESRIGVTTRWGAYRFAVLALLPVLVAAGTWQLVSTQRASFALELDDPGHPGAHAIEAGAPLLDPRVNVLPPFAALPDQFDTFPDEECTISPRHAELRICTVDPDGPPSRRLVVAGDSHSQQYIAALRPLVEERGWQVISMGRGGCPFTARSHHADPVEREACTTWNSAVVEEIVATRPDAVLTMASRDVRAGLKEWTPPGFVEQWRTMDEAGIPVVAVRDSPRYSYEPSECVQKHGLDAPRCAPPRARYLAAEPPYTALPDVPPNVSFVDFSDYYCTSEVCPPVIGNVLVYLDDNHVTAAYLQTMSRAVGDRLTEALGWHATPVVAVEPPR</sequence>
<feature type="transmembrane region" description="Helical" evidence="2">
    <location>
        <begin position="191"/>
        <end position="210"/>
    </location>
</feature>
<feature type="transmembrane region" description="Helical" evidence="2">
    <location>
        <begin position="309"/>
        <end position="330"/>
    </location>
</feature>
<proteinExistence type="predicted"/>
<keyword evidence="2" id="KW-1133">Transmembrane helix</keyword>
<evidence type="ECO:0000259" key="4">
    <source>
        <dbReference type="Pfam" id="PF19040"/>
    </source>
</evidence>
<feature type="transmembrane region" description="Helical" evidence="2">
    <location>
        <begin position="92"/>
        <end position="111"/>
    </location>
</feature>
<evidence type="ECO:0000256" key="2">
    <source>
        <dbReference type="SAM" id="Phobius"/>
    </source>
</evidence>
<dbReference type="Pfam" id="PF01757">
    <property type="entry name" value="Acyl_transf_3"/>
    <property type="match status" value="1"/>
</dbReference>
<comment type="caution">
    <text evidence="5">The sequence shown here is derived from an EMBL/GenBank/DDBJ whole genome shotgun (WGS) entry which is preliminary data.</text>
</comment>
<feature type="transmembrane region" description="Helical" evidence="2">
    <location>
        <begin position="54"/>
        <end position="71"/>
    </location>
</feature>
<gene>
    <name evidence="5" type="ORF">BAY60_15245</name>
</gene>
<feature type="region of interest" description="Disordered" evidence="1">
    <location>
        <begin position="1"/>
        <end position="25"/>
    </location>
</feature>
<feature type="transmembrane region" description="Helical" evidence="2">
    <location>
        <begin position="32"/>
        <end position="48"/>
    </location>
</feature>
<dbReference type="Pfam" id="PF19040">
    <property type="entry name" value="SGNH"/>
    <property type="match status" value="1"/>
</dbReference>
<feature type="transmembrane region" description="Helical" evidence="2">
    <location>
        <begin position="162"/>
        <end position="179"/>
    </location>
</feature>
<reference evidence="5 6" key="1">
    <citation type="submission" date="2016-07" db="EMBL/GenBank/DDBJ databases">
        <title>Draft genome sequence of Prauserella muralis DSM 45305, isolated from a mould-covered wall in an indoor environment.</title>
        <authorList>
            <person name="Ruckert C."/>
            <person name="Albersmeier A."/>
            <person name="Jiang C.-L."/>
            <person name="Jiang Y."/>
            <person name="Kalinowski J."/>
            <person name="Schneider O."/>
            <person name="Winkler A."/>
            <person name="Zotchev S.B."/>
        </authorList>
    </citation>
    <scope>NUCLEOTIDE SEQUENCE [LARGE SCALE GENOMIC DNA]</scope>
    <source>
        <strain evidence="5 6">DSM 45305</strain>
    </source>
</reference>
<evidence type="ECO:0000313" key="5">
    <source>
        <dbReference type="EMBL" id="PXY28414.1"/>
    </source>
</evidence>
<dbReference type="AlphaFoldDB" id="A0A2V4B2I4"/>
<feature type="transmembrane region" description="Helical" evidence="2">
    <location>
        <begin position="216"/>
        <end position="237"/>
    </location>
</feature>
<protein>
    <submittedName>
        <fullName evidence="5">Acyltransferase</fullName>
    </submittedName>
</protein>
<feature type="transmembrane region" description="Helical" evidence="2">
    <location>
        <begin position="342"/>
        <end position="360"/>
    </location>
</feature>
<feature type="compositionally biased region" description="Low complexity" evidence="1">
    <location>
        <begin position="10"/>
        <end position="19"/>
    </location>
</feature>
<accession>A0A2V4B2I4</accession>
<dbReference type="InterPro" id="IPR002656">
    <property type="entry name" value="Acyl_transf_3_dom"/>
</dbReference>
<evidence type="ECO:0000313" key="6">
    <source>
        <dbReference type="Proteomes" id="UP000249915"/>
    </source>
</evidence>
<feature type="transmembrane region" description="Helical" evidence="2">
    <location>
        <begin position="380"/>
        <end position="398"/>
    </location>
</feature>
<evidence type="ECO:0000256" key="1">
    <source>
        <dbReference type="SAM" id="MobiDB-lite"/>
    </source>
</evidence>
<feature type="domain" description="Acyltransferase 3" evidence="3">
    <location>
        <begin position="32"/>
        <end position="332"/>
    </location>
</feature>
<feature type="transmembrane region" description="Helical" evidence="2">
    <location>
        <begin position="277"/>
        <end position="297"/>
    </location>
</feature>
<keyword evidence="2" id="KW-0472">Membrane</keyword>
<dbReference type="GO" id="GO:0009103">
    <property type="term" value="P:lipopolysaccharide biosynthetic process"/>
    <property type="evidence" value="ECO:0007669"/>
    <property type="project" value="TreeGrafter"/>
</dbReference>
<dbReference type="Proteomes" id="UP000249915">
    <property type="component" value="Unassembled WGS sequence"/>
</dbReference>
<feature type="transmembrane region" description="Helical" evidence="2">
    <location>
        <begin position="249"/>
        <end position="271"/>
    </location>
</feature>
<evidence type="ECO:0000259" key="3">
    <source>
        <dbReference type="Pfam" id="PF01757"/>
    </source>
</evidence>
<dbReference type="PANTHER" id="PTHR23028:SF53">
    <property type="entry name" value="ACYL_TRANSF_3 DOMAIN-CONTAINING PROTEIN"/>
    <property type="match status" value="1"/>
</dbReference>
<dbReference type="InterPro" id="IPR043968">
    <property type="entry name" value="SGNH"/>
</dbReference>
<dbReference type="EMBL" id="MASW01000002">
    <property type="protein sequence ID" value="PXY28414.1"/>
    <property type="molecule type" value="Genomic_DNA"/>
</dbReference>
<dbReference type="GO" id="GO:0016020">
    <property type="term" value="C:membrane"/>
    <property type="evidence" value="ECO:0007669"/>
    <property type="project" value="TreeGrafter"/>
</dbReference>
<keyword evidence="6" id="KW-1185">Reference proteome</keyword>
<keyword evidence="5" id="KW-0012">Acyltransferase</keyword>